<proteinExistence type="predicted"/>
<dbReference type="AlphaFoldDB" id="A0A2I0BD11"/>
<protein>
    <submittedName>
        <fullName evidence="1">Uncharacterized protein</fullName>
    </submittedName>
</protein>
<name>A0A2I0BD11_9ASPA</name>
<accession>A0A2I0BD11</accession>
<sequence length="56" mass="6355">MRENLQFGRRTTGLQPQLLGVTPNLLPPLGEPVSQSFRGCWRISLTWLLALQPNRP</sequence>
<organism evidence="1 2">
    <name type="scientific">Apostasia shenzhenica</name>
    <dbReference type="NCBI Taxonomy" id="1088818"/>
    <lineage>
        <taxon>Eukaryota</taxon>
        <taxon>Viridiplantae</taxon>
        <taxon>Streptophyta</taxon>
        <taxon>Embryophyta</taxon>
        <taxon>Tracheophyta</taxon>
        <taxon>Spermatophyta</taxon>
        <taxon>Magnoliopsida</taxon>
        <taxon>Liliopsida</taxon>
        <taxon>Asparagales</taxon>
        <taxon>Orchidaceae</taxon>
        <taxon>Apostasioideae</taxon>
        <taxon>Apostasia</taxon>
    </lineage>
</organism>
<evidence type="ECO:0000313" key="2">
    <source>
        <dbReference type="Proteomes" id="UP000236161"/>
    </source>
</evidence>
<keyword evidence="2" id="KW-1185">Reference proteome</keyword>
<dbReference type="EMBL" id="KZ451890">
    <property type="protein sequence ID" value="PKA65682.1"/>
    <property type="molecule type" value="Genomic_DNA"/>
</dbReference>
<reference evidence="1 2" key="1">
    <citation type="journal article" date="2017" name="Nature">
        <title>The Apostasia genome and the evolution of orchids.</title>
        <authorList>
            <person name="Zhang G.Q."/>
            <person name="Liu K.W."/>
            <person name="Li Z."/>
            <person name="Lohaus R."/>
            <person name="Hsiao Y.Y."/>
            <person name="Niu S.C."/>
            <person name="Wang J.Y."/>
            <person name="Lin Y.C."/>
            <person name="Xu Q."/>
            <person name="Chen L.J."/>
            <person name="Yoshida K."/>
            <person name="Fujiwara S."/>
            <person name="Wang Z.W."/>
            <person name="Zhang Y.Q."/>
            <person name="Mitsuda N."/>
            <person name="Wang M."/>
            <person name="Liu G.H."/>
            <person name="Pecoraro L."/>
            <person name="Huang H.X."/>
            <person name="Xiao X.J."/>
            <person name="Lin M."/>
            <person name="Wu X.Y."/>
            <person name="Wu W.L."/>
            <person name="Chen Y.Y."/>
            <person name="Chang S.B."/>
            <person name="Sakamoto S."/>
            <person name="Ohme-Takagi M."/>
            <person name="Yagi M."/>
            <person name="Zeng S.J."/>
            <person name="Shen C.Y."/>
            <person name="Yeh C.M."/>
            <person name="Luo Y.B."/>
            <person name="Tsai W.C."/>
            <person name="Van de Peer Y."/>
            <person name="Liu Z.J."/>
        </authorList>
    </citation>
    <scope>NUCLEOTIDE SEQUENCE [LARGE SCALE GENOMIC DNA]</scope>
    <source>
        <strain evidence="2">cv. Shenzhen</strain>
        <tissue evidence="1">Stem</tissue>
    </source>
</reference>
<evidence type="ECO:0000313" key="1">
    <source>
        <dbReference type="EMBL" id="PKA65682.1"/>
    </source>
</evidence>
<dbReference type="Proteomes" id="UP000236161">
    <property type="component" value="Unassembled WGS sequence"/>
</dbReference>
<gene>
    <name evidence="1" type="ORF">AXF42_Ash013096</name>
</gene>